<protein>
    <submittedName>
        <fullName evidence="5">Oidioi.mRNA.OKI2018_I69.PAR.g11079.t1.cds</fullName>
    </submittedName>
</protein>
<dbReference type="InterPro" id="IPR001806">
    <property type="entry name" value="Small_GTPase"/>
</dbReference>
<dbReference type="Proteomes" id="UP001158576">
    <property type="component" value="Chromosome PAR"/>
</dbReference>
<accession>A0ABN7RXF9</accession>
<evidence type="ECO:0000256" key="1">
    <source>
        <dbReference type="ARBA" id="ARBA00006270"/>
    </source>
</evidence>
<reference evidence="5 6" key="1">
    <citation type="submission" date="2021-04" db="EMBL/GenBank/DDBJ databases">
        <authorList>
            <person name="Bliznina A."/>
        </authorList>
    </citation>
    <scope>NUCLEOTIDE SEQUENCE [LARGE SCALE GENOMIC DNA]</scope>
</reference>
<organism evidence="5 6">
    <name type="scientific">Oikopleura dioica</name>
    <name type="common">Tunicate</name>
    <dbReference type="NCBI Taxonomy" id="34765"/>
    <lineage>
        <taxon>Eukaryota</taxon>
        <taxon>Metazoa</taxon>
        <taxon>Chordata</taxon>
        <taxon>Tunicata</taxon>
        <taxon>Appendicularia</taxon>
        <taxon>Copelata</taxon>
        <taxon>Oikopleuridae</taxon>
        <taxon>Oikopleura</taxon>
    </lineage>
</organism>
<gene>
    <name evidence="5" type="ORF">OKIOD_LOCUS2637</name>
</gene>
<keyword evidence="3" id="KW-0342">GTP-binding</keyword>
<keyword evidence="2" id="KW-0547">Nucleotide-binding</keyword>
<dbReference type="InterPro" id="IPR027417">
    <property type="entry name" value="P-loop_NTPase"/>
</dbReference>
<evidence type="ECO:0000313" key="6">
    <source>
        <dbReference type="Proteomes" id="UP001158576"/>
    </source>
</evidence>
<dbReference type="Gene3D" id="3.40.50.300">
    <property type="entry name" value="P-loop containing nucleotide triphosphate hydrolases"/>
    <property type="match status" value="1"/>
</dbReference>
<feature type="compositionally biased region" description="Polar residues" evidence="4">
    <location>
        <begin position="204"/>
        <end position="214"/>
    </location>
</feature>
<dbReference type="SMART" id="SM00175">
    <property type="entry name" value="RAB"/>
    <property type="match status" value="1"/>
</dbReference>
<evidence type="ECO:0000256" key="2">
    <source>
        <dbReference type="ARBA" id="ARBA00022741"/>
    </source>
</evidence>
<evidence type="ECO:0000256" key="3">
    <source>
        <dbReference type="ARBA" id="ARBA00023134"/>
    </source>
</evidence>
<keyword evidence="6" id="KW-1185">Reference proteome</keyword>
<name>A0ABN7RXF9_OIKDI</name>
<evidence type="ECO:0000313" key="5">
    <source>
        <dbReference type="EMBL" id="CAG5085997.1"/>
    </source>
</evidence>
<dbReference type="PROSITE" id="PS51421">
    <property type="entry name" value="RAS"/>
    <property type="match status" value="1"/>
</dbReference>
<dbReference type="PRINTS" id="PR00449">
    <property type="entry name" value="RASTRNSFRMNG"/>
</dbReference>
<dbReference type="PANTHER" id="PTHR24073">
    <property type="entry name" value="DRAB5-RELATED"/>
    <property type="match status" value="1"/>
</dbReference>
<dbReference type="EMBL" id="OU015568">
    <property type="protein sequence ID" value="CAG5085997.1"/>
    <property type="molecule type" value="Genomic_DNA"/>
</dbReference>
<dbReference type="NCBIfam" id="TIGR00231">
    <property type="entry name" value="small_GTP"/>
    <property type="match status" value="1"/>
</dbReference>
<evidence type="ECO:0000256" key="4">
    <source>
        <dbReference type="SAM" id="MobiDB-lite"/>
    </source>
</evidence>
<dbReference type="SUPFAM" id="SSF52540">
    <property type="entry name" value="P-loop containing nucleoside triphosphate hydrolases"/>
    <property type="match status" value="1"/>
</dbReference>
<feature type="region of interest" description="Disordered" evidence="4">
    <location>
        <begin position="200"/>
        <end position="221"/>
    </location>
</feature>
<sequence length="221" mass="24554">MSNCKDIQIKILVVGDSGVGKTHLSSILTDVSGSMKNAQCNWTIGANVEILIHKYKQGTAEEDLYFCELWDVSGNLAHTMSRSVFFNQFHGVIFVHNLTNRKSLENIRGWSEEVLDGDQESGANVPLILVGTRMNDVMKEKKTLVEERSRRMAEELGSVLVNLDCSDKKALSPGSAVKIAFSKFFDRVVDQTKARQQRAMRISTGWSTSASTSYRGGKKSD</sequence>
<proteinExistence type="inferred from homology"/>
<dbReference type="Pfam" id="PF00071">
    <property type="entry name" value="Ras"/>
    <property type="match status" value="1"/>
</dbReference>
<dbReference type="InterPro" id="IPR005225">
    <property type="entry name" value="Small_GTP-bd"/>
</dbReference>
<comment type="similarity">
    <text evidence="1">Belongs to the small GTPase superfamily. Rab family.</text>
</comment>
<dbReference type="PROSITE" id="PS51419">
    <property type="entry name" value="RAB"/>
    <property type="match status" value="1"/>
</dbReference>